<keyword evidence="1" id="KW-0732">Signal</keyword>
<gene>
    <name evidence="3" type="ordered locus">TREAZ_2181</name>
</gene>
<dbReference type="KEGG" id="taz:TREAZ_2181"/>
<dbReference type="InParanoid" id="F5Y8S5"/>
<dbReference type="Gene3D" id="3.10.350.10">
    <property type="entry name" value="LysM domain"/>
    <property type="match status" value="1"/>
</dbReference>
<dbReference type="InterPro" id="IPR018392">
    <property type="entry name" value="LysM"/>
</dbReference>
<dbReference type="PROSITE" id="PS51257">
    <property type="entry name" value="PROKAR_LIPOPROTEIN"/>
    <property type="match status" value="1"/>
</dbReference>
<protein>
    <submittedName>
        <fullName evidence="3">LysM domain protein</fullName>
    </submittedName>
</protein>
<sequence>MKKISVLCLVALTVFFALSCKTAPSSSSPKIEGDVTQEKVNTALEQIYDTYRTKLIFTDAQDYTVKSGDSLSQITRTYYGKLTGVGEAGPSNGFYFPVIMLASDSHIVDPDLIEPGMKLKVVDLQKNLANPVSRQAIKDCLNDVAYVYNKKGVTATEDGLKKLANSL</sequence>
<dbReference type="Proteomes" id="UP000009222">
    <property type="component" value="Chromosome"/>
</dbReference>
<reference evidence="3 4" key="2">
    <citation type="journal article" date="2011" name="ISME J.">
        <title>RNA-seq reveals cooperative metabolic interactions between two termite-gut spirochete species in co-culture.</title>
        <authorList>
            <person name="Rosenthal A.Z."/>
            <person name="Matson E.G."/>
            <person name="Eldar A."/>
            <person name="Leadbetter J.R."/>
        </authorList>
    </citation>
    <scope>NUCLEOTIDE SEQUENCE [LARGE SCALE GENOMIC DNA]</scope>
    <source>
        <strain evidence="4">ATCC BAA-888 / DSM 13862 / ZAS-9</strain>
    </source>
</reference>
<proteinExistence type="predicted"/>
<evidence type="ECO:0000313" key="4">
    <source>
        <dbReference type="Proteomes" id="UP000009222"/>
    </source>
</evidence>
<feature type="domain" description="LysM" evidence="2">
    <location>
        <begin position="61"/>
        <end position="121"/>
    </location>
</feature>
<dbReference type="STRING" id="545695.TREAZ_2181"/>
<keyword evidence="4" id="KW-1185">Reference proteome</keyword>
<evidence type="ECO:0000313" key="3">
    <source>
        <dbReference type="EMBL" id="AEF81219.1"/>
    </source>
</evidence>
<organism evidence="3 4">
    <name type="scientific">Leadbettera azotonutricia (strain ATCC BAA-888 / DSM 13862 / ZAS-9)</name>
    <name type="common">Treponema azotonutricium</name>
    <dbReference type="NCBI Taxonomy" id="545695"/>
    <lineage>
        <taxon>Bacteria</taxon>
        <taxon>Pseudomonadati</taxon>
        <taxon>Spirochaetota</taxon>
        <taxon>Spirochaetia</taxon>
        <taxon>Spirochaetales</taxon>
        <taxon>Breznakiellaceae</taxon>
        <taxon>Leadbettera</taxon>
    </lineage>
</organism>
<feature type="signal peptide" evidence="1">
    <location>
        <begin position="1"/>
        <end position="19"/>
    </location>
</feature>
<dbReference type="EMBL" id="CP001841">
    <property type="protein sequence ID" value="AEF81219.1"/>
    <property type="molecule type" value="Genomic_DNA"/>
</dbReference>
<dbReference type="AlphaFoldDB" id="F5Y8S5"/>
<accession>F5Y8S5</accession>
<dbReference type="Pfam" id="PF01476">
    <property type="entry name" value="LysM"/>
    <property type="match status" value="1"/>
</dbReference>
<evidence type="ECO:0000256" key="1">
    <source>
        <dbReference type="SAM" id="SignalP"/>
    </source>
</evidence>
<dbReference type="PROSITE" id="PS51782">
    <property type="entry name" value="LYSM"/>
    <property type="match status" value="1"/>
</dbReference>
<name>F5Y8S5_LEAAZ</name>
<dbReference type="OrthoDB" id="363236at2"/>
<reference evidence="4" key="1">
    <citation type="submission" date="2009-12" db="EMBL/GenBank/DDBJ databases">
        <title>Complete sequence of Treponema azotonutricium strain ZAS-9.</title>
        <authorList>
            <person name="Tetu S.G."/>
            <person name="Matson E."/>
            <person name="Ren Q."/>
            <person name="Seshadri R."/>
            <person name="Elbourne L."/>
            <person name="Hassan K.A."/>
            <person name="Durkin A."/>
            <person name="Radune D."/>
            <person name="Mohamoud Y."/>
            <person name="Shay R."/>
            <person name="Jin S."/>
            <person name="Zhang X."/>
            <person name="Lucey K."/>
            <person name="Ballor N.R."/>
            <person name="Ottesen E."/>
            <person name="Rosenthal R."/>
            <person name="Allen A."/>
            <person name="Leadbetter J.R."/>
            <person name="Paulsen I.T."/>
        </authorList>
    </citation>
    <scope>NUCLEOTIDE SEQUENCE [LARGE SCALE GENOMIC DNA]</scope>
    <source>
        <strain evidence="4">ATCC BAA-888 / DSM 13862 / ZAS-9</strain>
    </source>
</reference>
<dbReference type="RefSeq" id="WP_015709869.1">
    <property type="nucleotide sequence ID" value="NC_015577.1"/>
</dbReference>
<evidence type="ECO:0000259" key="2">
    <source>
        <dbReference type="PROSITE" id="PS51782"/>
    </source>
</evidence>
<feature type="chain" id="PRO_5003335736" evidence="1">
    <location>
        <begin position="20"/>
        <end position="167"/>
    </location>
</feature>
<dbReference type="eggNOG" id="COG1652">
    <property type="taxonomic scope" value="Bacteria"/>
</dbReference>
<dbReference type="HOGENOM" id="CLU_108963_0_0_12"/>
<dbReference type="CDD" id="cd00118">
    <property type="entry name" value="LysM"/>
    <property type="match status" value="1"/>
</dbReference>
<dbReference type="InterPro" id="IPR036779">
    <property type="entry name" value="LysM_dom_sf"/>
</dbReference>